<reference evidence="3" key="1">
    <citation type="submission" date="2021-01" db="EMBL/GenBank/DDBJ databases">
        <title>Whole genome shotgun sequence of Dactylosporangium siamense NBRC 106093.</title>
        <authorList>
            <person name="Komaki H."/>
            <person name="Tamura T."/>
        </authorList>
    </citation>
    <scope>NUCLEOTIDE SEQUENCE</scope>
    <source>
        <strain evidence="3">NBRC 106093</strain>
    </source>
</reference>
<comment type="caution">
    <text evidence="3">The sequence shown here is derived from an EMBL/GenBank/DDBJ whole genome shotgun (WGS) entry which is preliminary data.</text>
</comment>
<dbReference type="InterPro" id="IPR042171">
    <property type="entry name" value="Acyl-CoA_hotdog"/>
</dbReference>
<dbReference type="Proteomes" id="UP000660611">
    <property type="component" value="Unassembled WGS sequence"/>
</dbReference>
<dbReference type="Gene3D" id="2.40.160.210">
    <property type="entry name" value="Acyl-CoA thioesterase, double hotdog domain"/>
    <property type="match status" value="1"/>
</dbReference>
<protein>
    <recommendedName>
        <fullName evidence="5">Thioesterase family protein</fullName>
    </recommendedName>
</protein>
<feature type="domain" description="Acyl-CoA thioesterase-like N-terminal HotDog" evidence="1">
    <location>
        <begin position="19"/>
        <end position="93"/>
    </location>
</feature>
<organism evidence="3 4">
    <name type="scientific">Dactylosporangium siamense</name>
    <dbReference type="NCBI Taxonomy" id="685454"/>
    <lineage>
        <taxon>Bacteria</taxon>
        <taxon>Bacillati</taxon>
        <taxon>Actinomycetota</taxon>
        <taxon>Actinomycetes</taxon>
        <taxon>Micromonosporales</taxon>
        <taxon>Micromonosporaceae</taxon>
        <taxon>Dactylosporangium</taxon>
    </lineage>
</organism>
<dbReference type="Pfam" id="PF20789">
    <property type="entry name" value="4HBT_3C"/>
    <property type="match status" value="1"/>
</dbReference>
<name>A0A919UF08_9ACTN</name>
<dbReference type="InterPro" id="IPR049450">
    <property type="entry name" value="ACOT8-like_C"/>
</dbReference>
<feature type="domain" description="Acyl-CoA thioesterase-like C-terminal" evidence="2">
    <location>
        <begin position="124"/>
        <end position="248"/>
    </location>
</feature>
<evidence type="ECO:0008006" key="5">
    <source>
        <dbReference type="Google" id="ProtNLM"/>
    </source>
</evidence>
<dbReference type="InterPro" id="IPR029069">
    <property type="entry name" value="HotDog_dom_sf"/>
</dbReference>
<keyword evidence="4" id="KW-1185">Reference proteome</keyword>
<gene>
    <name evidence="3" type="ORF">Dsi01nite_072060</name>
</gene>
<evidence type="ECO:0000313" key="3">
    <source>
        <dbReference type="EMBL" id="GIG49165.1"/>
    </source>
</evidence>
<dbReference type="InterPro" id="IPR049449">
    <property type="entry name" value="TesB_ACOT8-like_N"/>
</dbReference>
<dbReference type="Pfam" id="PF13622">
    <property type="entry name" value="4HBT_3"/>
    <property type="match status" value="1"/>
</dbReference>
<accession>A0A919UF08</accession>
<dbReference type="AlphaFoldDB" id="A0A919UF08"/>
<proteinExistence type="predicted"/>
<evidence type="ECO:0000313" key="4">
    <source>
        <dbReference type="Proteomes" id="UP000660611"/>
    </source>
</evidence>
<dbReference type="EMBL" id="BONQ01000112">
    <property type="protein sequence ID" value="GIG49165.1"/>
    <property type="molecule type" value="Genomic_DNA"/>
</dbReference>
<evidence type="ECO:0000259" key="1">
    <source>
        <dbReference type="Pfam" id="PF13622"/>
    </source>
</evidence>
<sequence length="252" mass="27012">MAFYLPLGDGRFESTEHTRGPWDAGSQHAGPPAALLGRAVESVAPPGMRVVRLTYEIARPVPIATLEVTARVTRQGRSVALVEAAIDPFMRCSALLIRAGEDLVPAATPPVTVHLDGATAKPLYPTAHDVGYHTAMEFRFSEGSFLERGPATAWLRMRESLVDGEEPGPLSRVLVAADSGNGISNELELSRFLFVNADLTVHLLRHPVGEWVCLRSATSIDAAGIGLADTALHDQHGPIGRSAQSLFVAPRR</sequence>
<evidence type="ECO:0000259" key="2">
    <source>
        <dbReference type="Pfam" id="PF20789"/>
    </source>
</evidence>
<dbReference type="SUPFAM" id="SSF54637">
    <property type="entry name" value="Thioesterase/thiol ester dehydrase-isomerase"/>
    <property type="match status" value="2"/>
</dbReference>
<dbReference type="RefSeq" id="WP_203850859.1">
    <property type="nucleotide sequence ID" value="NZ_BAAAVW010000008.1"/>
</dbReference>